<evidence type="ECO:0000313" key="1">
    <source>
        <dbReference type="EMBL" id="MBU2689500.1"/>
    </source>
</evidence>
<reference evidence="1" key="1">
    <citation type="submission" date="2021-05" db="EMBL/GenBank/DDBJ databases">
        <title>Energy efficiency and biological interactions define the core microbiome of deep oligotrophic groundwater.</title>
        <authorList>
            <person name="Mehrshad M."/>
            <person name="Lopez-Fernandez M."/>
            <person name="Bell E."/>
            <person name="Bernier-Latmani R."/>
            <person name="Bertilsson S."/>
            <person name="Dopson M."/>
        </authorList>
    </citation>
    <scope>NUCLEOTIDE SEQUENCE</scope>
    <source>
        <strain evidence="1">Modern_marine.mb.64</strain>
    </source>
</reference>
<proteinExistence type="predicted"/>
<dbReference type="InterPro" id="IPR021787">
    <property type="entry name" value="DUF3352"/>
</dbReference>
<comment type="caution">
    <text evidence="1">The sequence shown here is derived from an EMBL/GenBank/DDBJ whole genome shotgun (WGS) entry which is preliminary data.</text>
</comment>
<evidence type="ECO:0000313" key="2">
    <source>
        <dbReference type="Proteomes" id="UP000777784"/>
    </source>
</evidence>
<sequence length="544" mass="59522">MIAIMILAGCGKKTTGIGGASAAAELIPADAAMVFSIEHPESLYQRLHLGELLPLMSGGDSKWNAFMDLDSLRTMGLDPLLPVTIAVFGEDPATFAVFLEGDGRDLGKNLRDVLERESQTVKSLATQENTEILGDEEGKYSYFTSERFLVVSGSSDPDTVRALTVAQKILNVSPDQSLGRSADYRDAIAKLSAGRDLSFYGRIDMESQIVRAKKELASQEDVDPGLAALVEKVVRMAEDVRGSAGAVSFIPNGLTAEGYAGIKSGSELLSFLEPASGSGSFHRRIPGKPRFLYDFNFNAQALWTWVRANVIDEIEDISEGFDKAEKELRQELGIELEQDLIRQIKGDMMLLIDQVAFIGSDAVLYFQIDRPDVFQQTLDKVVEYAKTRTGGQQPTFEKDEVGGVSFYIIAMPPFAEVCCGIVENYLVISSTRARFGQIVDGDSGFADALEYQALTDAMGHNPTSLFYLDLELISQVLNAFGGFIQQDQAGVPQMAESVLQELKLKHFLATGFAEDDGIRTTIRIESDRSDFWAGLADLTKKFAQ</sequence>
<dbReference type="AlphaFoldDB" id="A0A948W4Z7"/>
<organism evidence="1 2">
    <name type="scientific">Eiseniibacteriota bacterium</name>
    <dbReference type="NCBI Taxonomy" id="2212470"/>
    <lineage>
        <taxon>Bacteria</taxon>
        <taxon>Candidatus Eiseniibacteriota</taxon>
    </lineage>
</organism>
<dbReference type="Proteomes" id="UP000777784">
    <property type="component" value="Unassembled WGS sequence"/>
</dbReference>
<name>A0A948W4Z7_UNCEI</name>
<dbReference type="EMBL" id="JAHJDP010000008">
    <property type="protein sequence ID" value="MBU2689500.1"/>
    <property type="molecule type" value="Genomic_DNA"/>
</dbReference>
<protein>
    <submittedName>
        <fullName evidence="1">DUF3352 domain-containing protein</fullName>
    </submittedName>
</protein>
<dbReference type="Pfam" id="PF11832">
    <property type="entry name" value="DUF3352"/>
    <property type="match status" value="1"/>
</dbReference>
<gene>
    <name evidence="1" type="ORF">KJ970_01110</name>
</gene>
<accession>A0A948W4Z7</accession>